<dbReference type="InterPro" id="IPR010035">
    <property type="entry name" value="Thi_S"/>
</dbReference>
<reference evidence="1" key="2">
    <citation type="submission" date="2019-04" db="EMBL/GenBank/DDBJ databases">
        <authorList>
            <person name="Pasella M."/>
        </authorList>
    </citation>
    <scope>NUCLEOTIDE SEQUENCE</scope>
    <source>
        <strain evidence="1">HV6547_1</strain>
    </source>
</reference>
<dbReference type="Pfam" id="PF02597">
    <property type="entry name" value="ThiS"/>
    <property type="match status" value="1"/>
</dbReference>
<name>A0A4D6WRC9_9FLOR</name>
<geneLocation type="plastid" evidence="1"/>
<sequence>MDNTYFKIIINGKPFNCSASMSIKDILIYLDIDLHKVVIEYNKIIVNHLQFNQILVQEGDNLEIITIVGGG</sequence>
<dbReference type="InterPro" id="IPR003749">
    <property type="entry name" value="ThiS/MoaD-like"/>
</dbReference>
<gene>
    <name evidence="1" type="primary">thiS</name>
</gene>
<dbReference type="InterPro" id="IPR012675">
    <property type="entry name" value="Beta-grasp_dom_sf"/>
</dbReference>
<reference evidence="1" key="1">
    <citation type="journal article" date="2019" name="Mol. Phylogenet. Evol.">
        <title>Morphological evolution and classification of the red algal order Ceramiales inferred using plastid phylogenomics.</title>
        <authorList>
            <person name="Diaz-Tapia P."/>
            <person name="Pasella M.M."/>
            <person name="Verbruggen H."/>
            <person name="Maggs C.A."/>
        </authorList>
    </citation>
    <scope>NUCLEOTIDE SEQUENCE</scope>
    <source>
        <strain evidence="1">HV6547_1</strain>
    </source>
</reference>
<protein>
    <submittedName>
        <fullName evidence="1">Thiamin biosynthesis protein S</fullName>
    </submittedName>
</protein>
<accession>A0A4D6WRC9</accession>
<dbReference type="EMBL" id="MK814617">
    <property type="protein sequence ID" value="QCI05128.1"/>
    <property type="molecule type" value="Genomic_DNA"/>
</dbReference>
<dbReference type="SUPFAM" id="SSF54285">
    <property type="entry name" value="MoaD/ThiS"/>
    <property type="match status" value="1"/>
</dbReference>
<keyword evidence="1" id="KW-0934">Plastid</keyword>
<dbReference type="AlphaFoldDB" id="A0A4D6WRC9"/>
<dbReference type="InterPro" id="IPR016155">
    <property type="entry name" value="Mopterin_synth/thiamin_S_b"/>
</dbReference>
<dbReference type="NCBIfam" id="TIGR01683">
    <property type="entry name" value="thiS"/>
    <property type="match status" value="1"/>
</dbReference>
<dbReference type="Gene3D" id="3.10.20.30">
    <property type="match status" value="1"/>
</dbReference>
<proteinExistence type="predicted"/>
<organism evidence="1">
    <name type="scientific">Centroceras clavulatum</name>
    <dbReference type="NCBI Taxonomy" id="159503"/>
    <lineage>
        <taxon>Eukaryota</taxon>
        <taxon>Rhodophyta</taxon>
        <taxon>Florideophyceae</taxon>
        <taxon>Rhodymeniophycidae</taxon>
        <taxon>Ceramiales</taxon>
        <taxon>Ceramiaceae</taxon>
        <taxon>Centroceras</taxon>
    </lineage>
</organism>
<dbReference type="CDD" id="cd00565">
    <property type="entry name" value="Ubl_ThiS"/>
    <property type="match status" value="1"/>
</dbReference>
<evidence type="ECO:0000313" key="1">
    <source>
        <dbReference type="EMBL" id="QCI05128.1"/>
    </source>
</evidence>
<dbReference type="PANTHER" id="PTHR34472">
    <property type="entry name" value="SULFUR CARRIER PROTEIN THIS"/>
    <property type="match status" value="1"/>
</dbReference>
<dbReference type="PANTHER" id="PTHR34472:SF1">
    <property type="entry name" value="SULFUR CARRIER PROTEIN THIS"/>
    <property type="match status" value="1"/>
</dbReference>